<keyword evidence="10" id="KW-1185">Reference proteome</keyword>
<proteinExistence type="predicted"/>
<feature type="compositionally biased region" description="Basic and acidic residues" evidence="6">
    <location>
        <begin position="335"/>
        <end position="351"/>
    </location>
</feature>
<dbReference type="PROSITE" id="PS01360">
    <property type="entry name" value="ZF_MYND_1"/>
    <property type="match status" value="1"/>
</dbReference>
<feature type="compositionally biased region" description="Basic and acidic residues" evidence="6">
    <location>
        <begin position="142"/>
        <end position="151"/>
    </location>
</feature>
<dbReference type="PANTHER" id="PTHR46455">
    <property type="entry name" value="SET AND MYND DOMAIN CONTAINING, ARTHROPOD-SPECIFIC, MEMBER 4, ISOFORM A"/>
    <property type="match status" value="1"/>
</dbReference>
<evidence type="ECO:0000256" key="3">
    <source>
        <dbReference type="ARBA" id="ARBA00022833"/>
    </source>
</evidence>
<dbReference type="EMBL" id="JAWQEG010002108">
    <property type="protein sequence ID" value="KAK3874344.1"/>
    <property type="molecule type" value="Genomic_DNA"/>
</dbReference>
<dbReference type="InterPro" id="IPR046341">
    <property type="entry name" value="SET_dom_sf"/>
</dbReference>
<evidence type="ECO:0000313" key="9">
    <source>
        <dbReference type="EMBL" id="KAK3874344.1"/>
    </source>
</evidence>
<feature type="compositionally biased region" description="Basic and acidic residues" evidence="6">
    <location>
        <begin position="1066"/>
        <end position="1078"/>
    </location>
</feature>
<feature type="compositionally biased region" description="Basic and acidic residues" evidence="6">
    <location>
        <begin position="1341"/>
        <end position="1562"/>
    </location>
</feature>
<evidence type="ECO:0000256" key="2">
    <source>
        <dbReference type="ARBA" id="ARBA00022771"/>
    </source>
</evidence>
<evidence type="ECO:0000256" key="1">
    <source>
        <dbReference type="ARBA" id="ARBA00022723"/>
    </source>
</evidence>
<feature type="compositionally biased region" description="Basic and acidic residues" evidence="6">
    <location>
        <begin position="307"/>
        <end position="324"/>
    </location>
</feature>
<dbReference type="GO" id="GO:0008170">
    <property type="term" value="F:N-methyltransferase activity"/>
    <property type="evidence" value="ECO:0007669"/>
    <property type="project" value="UniProtKB-ARBA"/>
</dbReference>
<dbReference type="PROSITE" id="PS50865">
    <property type="entry name" value="ZF_MYND_2"/>
    <property type="match status" value="1"/>
</dbReference>
<comment type="caution">
    <text evidence="9">The sequence shown here is derived from an EMBL/GenBank/DDBJ whole genome shotgun (WGS) entry which is preliminary data.</text>
</comment>
<keyword evidence="5" id="KW-0175">Coiled coil</keyword>
<feature type="region of interest" description="Disordered" evidence="6">
    <location>
        <begin position="888"/>
        <end position="959"/>
    </location>
</feature>
<dbReference type="GO" id="GO:0008757">
    <property type="term" value="F:S-adenosylmethionine-dependent methyltransferase activity"/>
    <property type="evidence" value="ECO:0007669"/>
    <property type="project" value="UniProtKB-ARBA"/>
</dbReference>
<dbReference type="PROSITE" id="PS50280">
    <property type="entry name" value="SET"/>
    <property type="match status" value="1"/>
</dbReference>
<dbReference type="Pfam" id="PF01753">
    <property type="entry name" value="zf-MYND"/>
    <property type="match status" value="1"/>
</dbReference>
<reference evidence="9" key="1">
    <citation type="submission" date="2023-10" db="EMBL/GenBank/DDBJ databases">
        <title>Genome assemblies of two species of porcelain crab, Petrolisthes cinctipes and Petrolisthes manimaculis (Anomura: Porcellanidae).</title>
        <authorList>
            <person name="Angst P."/>
        </authorList>
    </citation>
    <scope>NUCLEOTIDE SEQUENCE</scope>
    <source>
        <strain evidence="9">PB745_01</strain>
        <tissue evidence="9">Gill</tissue>
    </source>
</reference>
<feature type="region of interest" description="Disordered" evidence="6">
    <location>
        <begin position="1045"/>
        <end position="1078"/>
    </location>
</feature>
<keyword evidence="3" id="KW-0862">Zinc</keyword>
<dbReference type="Proteomes" id="UP001286313">
    <property type="component" value="Unassembled WGS sequence"/>
</dbReference>
<feature type="compositionally biased region" description="Basic and acidic residues" evidence="6">
    <location>
        <begin position="455"/>
        <end position="465"/>
    </location>
</feature>
<feature type="compositionally biased region" description="Basic and acidic residues" evidence="6">
    <location>
        <begin position="562"/>
        <end position="579"/>
    </location>
</feature>
<feature type="region of interest" description="Disordered" evidence="6">
    <location>
        <begin position="1106"/>
        <end position="1748"/>
    </location>
</feature>
<feature type="compositionally biased region" description="Basic and acidic residues" evidence="6">
    <location>
        <begin position="1287"/>
        <end position="1331"/>
    </location>
</feature>
<keyword evidence="1" id="KW-0479">Metal-binding</keyword>
<feature type="compositionally biased region" description="Basic and acidic residues" evidence="6">
    <location>
        <begin position="1150"/>
        <end position="1206"/>
    </location>
</feature>
<feature type="domain" description="MYND-type" evidence="8">
    <location>
        <begin position="1789"/>
        <end position="1826"/>
    </location>
</feature>
<evidence type="ECO:0000256" key="6">
    <source>
        <dbReference type="SAM" id="MobiDB-lite"/>
    </source>
</evidence>
<feature type="compositionally biased region" description="Acidic residues" evidence="6">
    <location>
        <begin position="1106"/>
        <end position="1117"/>
    </location>
</feature>
<dbReference type="GO" id="GO:0008270">
    <property type="term" value="F:zinc ion binding"/>
    <property type="evidence" value="ECO:0007669"/>
    <property type="project" value="UniProtKB-KW"/>
</dbReference>
<protein>
    <recommendedName>
        <fullName evidence="11">MYND-type domain-containing protein</fullName>
    </recommendedName>
</protein>
<feature type="compositionally biased region" description="Acidic residues" evidence="6">
    <location>
        <begin position="1728"/>
        <end position="1747"/>
    </location>
</feature>
<feature type="compositionally biased region" description="Polar residues" evidence="6">
    <location>
        <begin position="466"/>
        <end position="481"/>
    </location>
</feature>
<feature type="compositionally biased region" description="Polar residues" evidence="6">
    <location>
        <begin position="391"/>
        <end position="401"/>
    </location>
</feature>
<dbReference type="InterPro" id="IPR002893">
    <property type="entry name" value="Znf_MYND"/>
</dbReference>
<feature type="region of interest" description="Disordered" evidence="6">
    <location>
        <begin position="307"/>
        <end position="580"/>
    </location>
</feature>
<evidence type="ECO:0000259" key="8">
    <source>
        <dbReference type="PROSITE" id="PS50865"/>
    </source>
</evidence>
<evidence type="ECO:0000313" key="10">
    <source>
        <dbReference type="Proteomes" id="UP001286313"/>
    </source>
</evidence>
<dbReference type="InterPro" id="IPR001214">
    <property type="entry name" value="SET_dom"/>
</dbReference>
<feature type="region of interest" description="Disordered" evidence="6">
    <location>
        <begin position="769"/>
        <end position="791"/>
    </location>
</feature>
<sequence length="2314" mass="263760">METSPDHHTIHHLRHVLQTFVQDFSLRQSEGESKIREVECRLKETNGEVQQLRRLLQQCQLQLNQDDSLILRLQREVETLQGRVRQLDERSNNSEVLGIRLETRLDQLKETLVQSCRDTQLSVSKLLGNFVTTHTTSLPASNHKDDHDHHQVAGGDLDTLGGVSVEPKKSLQLLPTPQEGLLPLDHSHTSTSSACVTESNLSTRDSKSQTSLPHSPPDNNSSHQPLQLSSANNSLCKCESTPIPADDPYDDEVSPRNVETSIINDTKEHVDEANTINEAIAMVGETIIYDNEGTDAKHDEEAKMKDKMNANEPQRKQENVKQENKNISSLMNVGENRKEKKPLEKKVESTEPLKQTKMKTETTSTRMNIEVNLEAKPDTKSSVPNKDATKTAVNTESWTARKSQETSEKKPMSSRSRGTSYSEEDKTSSGTKPKSYPVKLEGNYGRQQTPRHHYDRSSYTKRERTISLTEGQVAQKVTGNSEWKKDRTKSYSEDQGKRNRAASYKEAENKRDRTMSYSEDKIKRERTTSHSEQQQQQQRDNNSITSTYDYQKKRERMTSTNEDPKMTRDRKPNYGDDHKKSRRYRTISYSEGENQKYTRDDTQHQRQRTVSYSGTRPYWRHRYNRRKERLDAAATGAAAAVVVGVGGGGGTEHIHQHSVRSQTMVGVQVNSTVLTPDQACKTKLTAGQMSGTESVATKAHEDTPPATPKVNITVAAGKEKAEDVYSKESQVTVNKCNATADQVKNNSEPPPTVVNKVNVTEKQVNITKSTADHGSTSGPTAGQVSVTKTTGGNVNKYELPVLKTNNDKTTDNEAMVEKVSTDTVPVTQINTDEASKNTVPVTQINTDEASKNMVPVTETNRDKTTDKEAMVEKVNKDTVPVLKTSKDKTVVPHETSADQVNTTTTTTTTPDQINKNETTAEKINTNDATLKQINRREDAKGERKNNNRDKEASPNPIIRDAVNQVSCKDNDVPDHTTTTTTPTTIKTTTTTTATTKTTRAAGGGGGVKTKVDEATTCLQKKVEKKVVDDECDDDKEWITVTSRWKRGRNRQQEKRRQGVETEEEEAERKRLEIYRRKMEEEAMRLMERRKRKEDRKKFTLLELDFEEQEEEVEEGEGEGNTGLNNDVKEERKQDVKGGDEGVKKRNRRKPKEEEETKSGKGEDKEGKGKVWKREEGKEKKEERDKGRSEGVKEERDKGRSEGVKEERRRRRRRSTDKKEGEEGGITVEEKKIKTKMEQEVTKRNEDEKDKHSTKEEKKKMKVEEKKKEEEEAREKMTKKEQKHTKGRGKEERGVIKSKEETLNNKDEIKKSQQGEGRGEERNEEERVKEGEGEKEEEEEEGVKTRKEEGKEKKDSKHENTTDKTHDSNKEKDKRSEEKERTNVEKVIKEGGRGKNTKKEGGEGKGRHKTNSKEKGSGKKEEKIQKEGKRIGGDEVKEKEMRRGDEDREKEKAKKEEVRSGDKDTENEKEKVKKEEGDRDERRGVNSNNSDKDDRSKDGEDTHKVEEEEVKGNESEEGKREKHRLEETGMREEGGGGDKGGKGGERNREVKNREGREDMEKYNNSDLSAIGDKGKEERKRRETKEEMERYKEEEEEKKGRCERDNNDEEHRRSKGEEECQHEEKERSLRNKNREDRIRGEGNNREKDKEEKEGRGEEKIKEEDRKRNEEDKQSSNRDKNQKDDVRGGKEGGEESVNKKKERNTGGKKNEDKRDKNEEGEDDEARRGREDDDEGMMNEEREEDEDEDVLEKDRETWYQSNISHQRMPPLRLSSLRMDGCGNEAPEAEVGMCANCGFLAKLRCANCRQAFYCKRECQREHWKKGHKDQCQPFQVLESTELGRYVVATRDLKAGDIILKEDPLVMGPKQVTEPVCLGCYKRVDGSYRCERCGWPMCGAECCSSPDHQPECVVGQEIGSPIEIVNFDEANHFYEVIFSMRCLALKKKSARKYEQLMSLESHYEDRKGTHLYHENQKRIVNFLRNYFFLQTFPREDIDSSEQTIHTVTGIIDVNALEVRLEDGDVLGLYPTFAMLEHSCTPNTKHTFTKDRQVVLRASVDIRRGEHLSTMYTHVLWGTAARRDHLKHSKYFMCTCPRCSDPTELGTHFSALRCRRCTSGFMLSAAPLDQLASWICTSCNATLTAEEVMEANLQLGEEVENVLASPSVAGLEEIVQRHIRTTVHPNHYHLFAARHTLLQMYGRDPSAAGEASMKKKEKLCQDFLKVCTALDPGMSRLAPYAGVALYEYHLAVLARARQDPDAAIVDSAALKKDVETAKALLQQCIRVLQDEPEHQPEGQLCGVATQNLAELRQWEATLAAP</sequence>
<feature type="compositionally biased region" description="Basic and acidic residues" evidence="6">
    <location>
        <begin position="402"/>
        <end position="411"/>
    </location>
</feature>
<evidence type="ECO:0000259" key="7">
    <source>
        <dbReference type="PROSITE" id="PS50280"/>
    </source>
</evidence>
<dbReference type="SUPFAM" id="SSF144232">
    <property type="entry name" value="HIT/MYND zinc finger-like"/>
    <property type="match status" value="1"/>
</dbReference>
<evidence type="ECO:0008006" key="11">
    <source>
        <dbReference type="Google" id="ProtNLM"/>
    </source>
</evidence>
<evidence type="ECO:0000256" key="5">
    <source>
        <dbReference type="SAM" id="Coils"/>
    </source>
</evidence>
<keyword evidence="2 4" id="KW-0863">Zinc-finger</keyword>
<feature type="compositionally biased region" description="Polar residues" evidence="6">
    <location>
        <begin position="910"/>
        <end position="932"/>
    </location>
</feature>
<dbReference type="Pfam" id="PF00856">
    <property type="entry name" value="SET"/>
    <property type="match status" value="1"/>
</dbReference>
<dbReference type="Gene3D" id="1.10.220.160">
    <property type="match status" value="1"/>
</dbReference>
<feature type="compositionally biased region" description="Basic and acidic residues" evidence="6">
    <location>
        <begin position="482"/>
        <end position="529"/>
    </location>
</feature>
<dbReference type="PANTHER" id="PTHR46455:SF2">
    <property type="entry name" value="AT24727P"/>
    <property type="match status" value="1"/>
</dbReference>
<gene>
    <name evidence="9" type="ORF">Pcinc_020731</name>
</gene>
<accession>A0AAE1KIR6</accession>
<feature type="compositionally biased region" description="Basic and acidic residues" evidence="6">
    <location>
        <begin position="1216"/>
        <end position="1279"/>
    </location>
</feature>
<evidence type="ECO:0000256" key="4">
    <source>
        <dbReference type="PROSITE-ProRule" id="PRU00134"/>
    </source>
</evidence>
<dbReference type="Gene3D" id="2.170.270.10">
    <property type="entry name" value="SET domain"/>
    <property type="match status" value="1"/>
</dbReference>
<dbReference type="SUPFAM" id="SSF82199">
    <property type="entry name" value="SET domain"/>
    <property type="match status" value="1"/>
</dbReference>
<feature type="region of interest" description="Disordered" evidence="6">
    <location>
        <begin position="137"/>
        <end position="163"/>
    </location>
</feature>
<dbReference type="GO" id="GO:0008276">
    <property type="term" value="F:protein methyltransferase activity"/>
    <property type="evidence" value="ECO:0007669"/>
    <property type="project" value="UniProtKB-ARBA"/>
</dbReference>
<feature type="compositionally biased region" description="Basic and acidic residues" evidence="6">
    <location>
        <begin position="1571"/>
        <end position="1714"/>
    </location>
</feature>
<feature type="compositionally biased region" description="Basic and acidic residues" evidence="6">
    <location>
        <begin position="1126"/>
        <end position="1143"/>
    </location>
</feature>
<name>A0AAE1KIR6_PETCI</name>
<feature type="compositionally biased region" description="Polar residues" evidence="6">
    <location>
        <begin position="189"/>
        <end position="235"/>
    </location>
</feature>
<dbReference type="InterPro" id="IPR053010">
    <property type="entry name" value="SET_SmydA-8"/>
</dbReference>
<feature type="domain" description="SET" evidence="7">
    <location>
        <begin position="1827"/>
        <end position="2066"/>
    </location>
</feature>
<feature type="compositionally biased region" description="Polar residues" evidence="6">
    <location>
        <begin position="539"/>
        <end position="549"/>
    </location>
</feature>
<organism evidence="9 10">
    <name type="scientific">Petrolisthes cinctipes</name>
    <name type="common">Flat porcelain crab</name>
    <dbReference type="NCBI Taxonomy" id="88211"/>
    <lineage>
        <taxon>Eukaryota</taxon>
        <taxon>Metazoa</taxon>
        <taxon>Ecdysozoa</taxon>
        <taxon>Arthropoda</taxon>
        <taxon>Crustacea</taxon>
        <taxon>Multicrustacea</taxon>
        <taxon>Malacostraca</taxon>
        <taxon>Eumalacostraca</taxon>
        <taxon>Eucarida</taxon>
        <taxon>Decapoda</taxon>
        <taxon>Pleocyemata</taxon>
        <taxon>Anomura</taxon>
        <taxon>Galatheoidea</taxon>
        <taxon>Porcellanidae</taxon>
        <taxon>Petrolisthes</taxon>
    </lineage>
</organism>
<dbReference type="Gene3D" id="6.10.140.2220">
    <property type="match status" value="2"/>
</dbReference>
<feature type="compositionally biased region" description="Basic and acidic residues" evidence="6">
    <location>
        <begin position="934"/>
        <end position="952"/>
    </location>
</feature>
<dbReference type="CDD" id="cd20071">
    <property type="entry name" value="SET_SMYD"/>
    <property type="match status" value="1"/>
</dbReference>
<feature type="region of interest" description="Disordered" evidence="6">
    <location>
        <begin position="178"/>
        <end position="256"/>
    </location>
</feature>
<feature type="coiled-coil region" evidence="5">
    <location>
        <begin position="35"/>
        <end position="90"/>
    </location>
</feature>
<feature type="compositionally biased region" description="Basic and acidic residues" evidence="6">
    <location>
        <begin position="1050"/>
        <end position="1059"/>
    </location>
</feature>